<keyword evidence="5" id="KW-1185">Reference proteome</keyword>
<evidence type="ECO:0000313" key="4">
    <source>
        <dbReference type="EMBL" id="OAX80077.1"/>
    </source>
</evidence>
<dbReference type="OrthoDB" id="47007at2759"/>
<evidence type="ECO:0000256" key="3">
    <source>
        <dbReference type="RuleBase" id="RU000363"/>
    </source>
</evidence>
<dbReference type="PANTHER" id="PTHR42760">
    <property type="entry name" value="SHORT-CHAIN DEHYDROGENASES/REDUCTASES FAMILY MEMBER"/>
    <property type="match status" value="1"/>
</dbReference>
<dbReference type="EMBL" id="LGUA01000805">
    <property type="protein sequence ID" value="OAX80077.1"/>
    <property type="molecule type" value="Genomic_DNA"/>
</dbReference>
<dbReference type="InterPro" id="IPR020904">
    <property type="entry name" value="Sc_DH/Rdtase_CS"/>
</dbReference>
<gene>
    <name evidence="4" type="ORF">ACJ72_05600</name>
</gene>
<dbReference type="AlphaFoldDB" id="A0A1B7NTZ6"/>
<reference evidence="4 5" key="1">
    <citation type="submission" date="2015-07" db="EMBL/GenBank/DDBJ databases">
        <title>Emmonsia species relationships and genome sequence.</title>
        <authorList>
            <person name="Cuomo C.A."/>
            <person name="Schwartz I.S."/>
            <person name="Kenyon C."/>
            <person name="de Hoog G.S."/>
            <person name="Govender N.P."/>
            <person name="Botha A."/>
            <person name="Moreno L."/>
            <person name="de Vries M."/>
            <person name="Munoz J.F."/>
            <person name="Stielow J.B."/>
        </authorList>
    </citation>
    <scope>NUCLEOTIDE SEQUENCE [LARGE SCALE GENOMIC DNA]</scope>
    <source>
        <strain evidence="4 5">CBS 136260</strain>
    </source>
</reference>
<dbReference type="InterPro" id="IPR036291">
    <property type="entry name" value="NAD(P)-bd_dom_sf"/>
</dbReference>
<dbReference type="Pfam" id="PF00106">
    <property type="entry name" value="adh_short"/>
    <property type="match status" value="1"/>
</dbReference>
<evidence type="ECO:0008006" key="6">
    <source>
        <dbReference type="Google" id="ProtNLM"/>
    </source>
</evidence>
<dbReference type="CDD" id="cd05233">
    <property type="entry name" value="SDR_c"/>
    <property type="match status" value="1"/>
</dbReference>
<evidence type="ECO:0000256" key="1">
    <source>
        <dbReference type="ARBA" id="ARBA00006484"/>
    </source>
</evidence>
<protein>
    <recommendedName>
        <fullName evidence="6">L-xylo-3-hexulose reductase</fullName>
    </recommendedName>
</protein>
<name>A0A1B7NTZ6_9EURO</name>
<keyword evidence="2" id="KW-0521">NADP</keyword>
<comment type="similarity">
    <text evidence="1 3">Belongs to the short-chain dehydrogenases/reductases (SDR) family.</text>
</comment>
<dbReference type="GO" id="GO:0048038">
    <property type="term" value="F:quinone binding"/>
    <property type="evidence" value="ECO:0007669"/>
    <property type="project" value="TreeGrafter"/>
</dbReference>
<dbReference type="GO" id="GO:0016616">
    <property type="term" value="F:oxidoreductase activity, acting on the CH-OH group of donors, NAD or NADP as acceptor"/>
    <property type="evidence" value="ECO:0007669"/>
    <property type="project" value="TreeGrafter"/>
</dbReference>
<dbReference type="Gene3D" id="3.40.50.720">
    <property type="entry name" value="NAD(P)-binding Rossmann-like Domain"/>
    <property type="match status" value="1"/>
</dbReference>
<dbReference type="PRINTS" id="PR00080">
    <property type="entry name" value="SDRFAMILY"/>
</dbReference>
<dbReference type="PROSITE" id="PS00061">
    <property type="entry name" value="ADH_SHORT"/>
    <property type="match status" value="1"/>
</dbReference>
<sequence length="198" mass="21101">MPVAGLRSLEGKFDIITGGSRGIGAAIAQNLASKGCSLLLNYISTFSTERTLQLCEELTTISASPPQQSSKFSREPEITSPILPPTVTIDILINNAGIGGNIRLNDPVRGHINADFFQRIYTVNVLAPLLLTQVVAPYLPLDRSGRIVNLSSVSSSLGLESQSIYGGTKAAIEAMTRTWARELRDCATVNAINPGPCC</sequence>
<dbReference type="Proteomes" id="UP000091918">
    <property type="component" value="Unassembled WGS sequence"/>
</dbReference>
<proteinExistence type="inferred from homology"/>
<dbReference type="PRINTS" id="PR00081">
    <property type="entry name" value="GDHRDH"/>
</dbReference>
<evidence type="ECO:0000256" key="2">
    <source>
        <dbReference type="ARBA" id="ARBA00022857"/>
    </source>
</evidence>
<dbReference type="GO" id="GO:0006633">
    <property type="term" value="P:fatty acid biosynthetic process"/>
    <property type="evidence" value="ECO:0007669"/>
    <property type="project" value="TreeGrafter"/>
</dbReference>
<dbReference type="SUPFAM" id="SSF51735">
    <property type="entry name" value="NAD(P)-binding Rossmann-fold domains"/>
    <property type="match status" value="1"/>
</dbReference>
<dbReference type="InterPro" id="IPR002347">
    <property type="entry name" value="SDR_fam"/>
</dbReference>
<organism evidence="4 5">
    <name type="scientific">Emergomyces africanus</name>
    <dbReference type="NCBI Taxonomy" id="1955775"/>
    <lineage>
        <taxon>Eukaryota</taxon>
        <taxon>Fungi</taxon>
        <taxon>Dikarya</taxon>
        <taxon>Ascomycota</taxon>
        <taxon>Pezizomycotina</taxon>
        <taxon>Eurotiomycetes</taxon>
        <taxon>Eurotiomycetidae</taxon>
        <taxon>Onygenales</taxon>
        <taxon>Ajellomycetaceae</taxon>
        <taxon>Emergomyces</taxon>
    </lineage>
</organism>
<comment type="caution">
    <text evidence="4">The sequence shown here is derived from an EMBL/GenBank/DDBJ whole genome shotgun (WGS) entry which is preliminary data.</text>
</comment>
<evidence type="ECO:0000313" key="5">
    <source>
        <dbReference type="Proteomes" id="UP000091918"/>
    </source>
</evidence>
<accession>A0A1B7NTZ6</accession>
<dbReference type="PANTHER" id="PTHR42760:SF111">
    <property type="entry name" value="3-OXOACYL-(ACYL-CARRIER-PROTEIN) REDUCTASE (AFU_ORTHOLOGUE AFUA_1G10100)"/>
    <property type="match status" value="1"/>
</dbReference>
<dbReference type="STRING" id="1658172.A0A1B7NTZ6"/>